<dbReference type="SUPFAM" id="SSF53092">
    <property type="entry name" value="Creatinase/prolidase N-terminal domain"/>
    <property type="match status" value="1"/>
</dbReference>
<dbReference type="Pfam" id="PF00557">
    <property type="entry name" value="Peptidase_M24"/>
    <property type="match status" value="1"/>
</dbReference>
<evidence type="ECO:0000313" key="8">
    <source>
        <dbReference type="Proteomes" id="UP000005207"/>
    </source>
</evidence>
<dbReference type="InterPro" id="IPR029149">
    <property type="entry name" value="Creatin/AminoP/Spt16_N"/>
</dbReference>
<reference evidence="8" key="1">
    <citation type="submission" date="2012-01" db="EMBL/GenBank/DDBJ databases">
        <title>The Genome Sequence of Oreochromis niloticus (Nile Tilapia).</title>
        <authorList>
            <consortium name="Broad Institute Genome Assembly Team"/>
            <consortium name="Broad Institute Sequencing Platform"/>
            <person name="Di Palma F."/>
            <person name="Johnson J."/>
            <person name="Lander E.S."/>
            <person name="Lindblad-Toh K."/>
        </authorList>
    </citation>
    <scope>NUCLEOTIDE SEQUENCE [LARGE SCALE GENOMIC DNA]</scope>
</reference>
<dbReference type="InterPro" id="IPR033740">
    <property type="entry name" value="Pept_M24B"/>
</dbReference>
<proteinExistence type="inferred from homology"/>
<dbReference type="SUPFAM" id="SSF55920">
    <property type="entry name" value="Creatinase/aminopeptidase"/>
    <property type="match status" value="1"/>
</dbReference>
<evidence type="ECO:0000256" key="1">
    <source>
        <dbReference type="ARBA" id="ARBA00008766"/>
    </source>
</evidence>
<dbReference type="Gene3D" id="3.40.350.10">
    <property type="entry name" value="Creatinase/prolidase N-terminal domain"/>
    <property type="match status" value="2"/>
</dbReference>
<feature type="domain" description="Peptidase M24" evidence="4">
    <location>
        <begin position="333"/>
        <end position="542"/>
    </location>
</feature>
<dbReference type="FunFam" id="3.90.230.10:FF:000009">
    <property type="entry name" value="xaa-Pro aminopeptidase 2"/>
    <property type="match status" value="1"/>
</dbReference>
<keyword evidence="2" id="KW-0479">Metal-binding</keyword>
<dbReference type="Proteomes" id="UP000005207">
    <property type="component" value="Linkage group LG2"/>
</dbReference>
<dbReference type="InterPro" id="IPR000587">
    <property type="entry name" value="Creatinase_N"/>
</dbReference>
<evidence type="ECO:0000259" key="4">
    <source>
        <dbReference type="Pfam" id="PF00557"/>
    </source>
</evidence>
<dbReference type="GO" id="GO:0070006">
    <property type="term" value="F:metalloaminopeptidase activity"/>
    <property type="evidence" value="ECO:0007669"/>
    <property type="project" value="InterPro"/>
</dbReference>
<comment type="similarity">
    <text evidence="1">Belongs to the peptidase M24B family.</text>
</comment>
<feature type="domain" description="Creatinase N-terminal" evidence="5">
    <location>
        <begin position="55"/>
        <end position="165"/>
    </location>
</feature>
<keyword evidence="8" id="KW-1185">Reference proteome</keyword>
<evidence type="ECO:0000256" key="2">
    <source>
        <dbReference type="ARBA" id="ARBA00022723"/>
    </source>
</evidence>
<dbReference type="InterPro" id="IPR036005">
    <property type="entry name" value="Creatinase/aminopeptidase-like"/>
</dbReference>
<accession>A0A669CE42</accession>
<evidence type="ECO:0000259" key="5">
    <source>
        <dbReference type="Pfam" id="PF01321"/>
    </source>
</evidence>
<dbReference type="InterPro" id="IPR050422">
    <property type="entry name" value="X-Pro_aminopeptidase_P"/>
</dbReference>
<dbReference type="InterPro" id="IPR000994">
    <property type="entry name" value="Pept_M24"/>
</dbReference>
<dbReference type="InterPro" id="IPR032416">
    <property type="entry name" value="Peptidase_M24_C"/>
</dbReference>
<evidence type="ECO:0000259" key="6">
    <source>
        <dbReference type="Pfam" id="PF16188"/>
    </source>
</evidence>
<dbReference type="PANTHER" id="PTHR43763">
    <property type="entry name" value="XAA-PRO AMINOPEPTIDASE 1"/>
    <property type="match status" value="1"/>
</dbReference>
<dbReference type="Pfam" id="PF16188">
    <property type="entry name" value="Peptidase_M24_C"/>
    <property type="match status" value="1"/>
</dbReference>
<feature type="domain" description="Peptidase M24 C-terminal" evidence="6">
    <location>
        <begin position="552"/>
        <end position="616"/>
    </location>
</feature>
<dbReference type="GO" id="GO:0046872">
    <property type="term" value="F:metal ion binding"/>
    <property type="evidence" value="ECO:0007669"/>
    <property type="project" value="UniProtKB-KW"/>
</dbReference>
<dbReference type="Gene3D" id="3.90.230.10">
    <property type="entry name" value="Creatinase/methionine aminopeptidase superfamily"/>
    <property type="match status" value="1"/>
</dbReference>
<dbReference type="Pfam" id="PF16189">
    <property type="entry name" value="Creatinase_N_2"/>
    <property type="match status" value="1"/>
</dbReference>
<name>A0A669CE42_ORENI</name>
<dbReference type="PANTHER" id="PTHR43763:SF4">
    <property type="entry name" value="XAA-PRO AMINOPEPTIDASE 2"/>
    <property type="match status" value="1"/>
</dbReference>
<dbReference type="FunFam" id="3.40.350.10:FF:000003">
    <property type="entry name" value="Xaa-pro aminopeptidase P"/>
    <property type="match status" value="1"/>
</dbReference>
<dbReference type="Ensembl" id="ENSONIT00000086276.1">
    <property type="protein sequence ID" value="ENSONIP00000046495.1"/>
    <property type="gene ID" value="ENSONIG00000002596.2"/>
</dbReference>
<protein>
    <submittedName>
        <fullName evidence="7">X-prolyl aminopeptidase (aminopeptidase P) 2, membrane-bound</fullName>
    </submittedName>
</protein>
<evidence type="ECO:0000313" key="7">
    <source>
        <dbReference type="Ensembl" id="ENSONIP00000046495.1"/>
    </source>
</evidence>
<dbReference type="AlphaFoldDB" id="A0A669CE42"/>
<evidence type="ECO:0000256" key="3">
    <source>
        <dbReference type="ARBA" id="ARBA00022801"/>
    </source>
</evidence>
<dbReference type="GeneTree" id="ENSGT00940000157196"/>
<dbReference type="CDD" id="cd01085">
    <property type="entry name" value="APP"/>
    <property type="match status" value="1"/>
</dbReference>
<gene>
    <name evidence="7" type="primary">XPNPEP2</name>
    <name evidence="7" type="synonym">xpnpep2</name>
</gene>
<sequence>AQLSHLYHFSKVFYLCVHAISGNTDGAVARESTERNCSSTPPYLPSTAVNTSLQLEELRVQMRGMNISAYIIPATDAHLSEYIAPRDARLAFMTGFTGSAGTAVVTLNKAALWTDSRYWVQAERQMDCNWELEKDVSISSVAQWLISEVPKGDEIGFDPFLFSLSESHVSSPPVSLRTWQEKVEHIRTQMGDSPYKPTGLLLSALDETACKCFLCLFLGLFNMRGNDIPYNPFFYSYTLLTMDEICKPIISELKVYLNASCEGALCVQLKGYDTILDHLKNYVTRPGVKVWIGTEYTNYALYEVITPQDKLLTSSYSPVLTTKAVKDETEQQILRDAHVRDAVAVIQFLMWLEKTVPEGNQTELTAAEYVDKCRRWKDSRGPSFGTISASGPNAALAHYSPSKETNRRLTVDEMYLVDSGGQYLDGTTDITRTVHWGKPTEMQKEAFTRVLMGNIEISRTIFPSGTRGVNMEMLGRRALWEVGLNYGHGTGHGVGNYFGVHEWPVGFQSNNIPFRAGMFTSIEPGYYKENDFGIRIEDVAVVVPVQTKYGNNYLTFDTVSLVPYDRKLIDTSLLSSEQLHFLNKYYETIRSMVGPELDNQGLREEKDWMLRNTEPFAEIGSSASVSSSSLTLIALAVALLHNIV</sequence>
<organism evidence="7 8">
    <name type="scientific">Oreochromis niloticus</name>
    <name type="common">Nile tilapia</name>
    <name type="synonym">Tilapia nilotica</name>
    <dbReference type="NCBI Taxonomy" id="8128"/>
    <lineage>
        <taxon>Eukaryota</taxon>
        <taxon>Metazoa</taxon>
        <taxon>Chordata</taxon>
        <taxon>Craniata</taxon>
        <taxon>Vertebrata</taxon>
        <taxon>Euteleostomi</taxon>
        <taxon>Actinopterygii</taxon>
        <taxon>Neopterygii</taxon>
        <taxon>Teleostei</taxon>
        <taxon>Neoteleostei</taxon>
        <taxon>Acanthomorphata</taxon>
        <taxon>Ovalentaria</taxon>
        <taxon>Cichlomorphae</taxon>
        <taxon>Cichliformes</taxon>
        <taxon>Cichlidae</taxon>
        <taxon>African cichlids</taxon>
        <taxon>Pseudocrenilabrinae</taxon>
        <taxon>Oreochromini</taxon>
        <taxon>Oreochromis</taxon>
    </lineage>
</organism>
<keyword evidence="3" id="KW-0378">Hydrolase</keyword>
<reference evidence="7" key="2">
    <citation type="submission" date="2025-08" db="UniProtKB">
        <authorList>
            <consortium name="Ensembl"/>
        </authorList>
    </citation>
    <scope>IDENTIFICATION</scope>
</reference>
<dbReference type="Pfam" id="PF01321">
    <property type="entry name" value="Creatinase_N"/>
    <property type="match status" value="1"/>
</dbReference>
<reference evidence="7" key="3">
    <citation type="submission" date="2025-09" db="UniProtKB">
        <authorList>
            <consortium name="Ensembl"/>
        </authorList>
    </citation>
    <scope>IDENTIFICATION</scope>
</reference>